<organism evidence="1 2">
    <name type="scientific">Odoribacter laneus YIT 12061</name>
    <dbReference type="NCBI Taxonomy" id="742817"/>
    <lineage>
        <taxon>Bacteria</taxon>
        <taxon>Pseudomonadati</taxon>
        <taxon>Bacteroidota</taxon>
        <taxon>Bacteroidia</taxon>
        <taxon>Bacteroidales</taxon>
        <taxon>Odoribacteraceae</taxon>
        <taxon>Odoribacter</taxon>
    </lineage>
</organism>
<dbReference type="HOGENOM" id="CLU_2070698_0_0_10"/>
<sequence>MKQIIRYGLLILFPLLLGVGETEIVVDSGQEAENATWEKSAGAEYGAFSFLWENACGELTLDINHFTSSYKSYIWLAANRKDYRTAALVLCLFKESALTSFYADSTAYYVYRLCKIVV</sequence>
<protein>
    <submittedName>
        <fullName evidence="1">Uncharacterized protein</fullName>
    </submittedName>
</protein>
<gene>
    <name evidence="1" type="ORF">HMPREF9449_01346</name>
</gene>
<name>H1DGG0_9BACT</name>
<dbReference type="RefSeq" id="WP_009136494.1">
    <property type="nucleotide sequence ID" value="NZ_JH594596.1"/>
</dbReference>
<accession>H1DGG0</accession>
<dbReference type="GeneID" id="98068921"/>
<keyword evidence="2" id="KW-1185">Reference proteome</keyword>
<dbReference type="AlphaFoldDB" id="H1DGG0"/>
<dbReference type="PATRIC" id="fig|742817.3.peg.1428"/>
<reference evidence="1 2" key="1">
    <citation type="submission" date="2012-01" db="EMBL/GenBank/DDBJ databases">
        <title>The Genome Sequence of Odoribacter laneus YIT 12061.</title>
        <authorList>
            <consortium name="The Broad Institute Genome Sequencing Platform"/>
            <person name="Earl A."/>
            <person name="Ward D."/>
            <person name="Feldgarden M."/>
            <person name="Gevers D."/>
            <person name="Morotomi M."/>
            <person name="Young S.K."/>
            <person name="Zeng Q."/>
            <person name="Gargeya S."/>
            <person name="Fitzgerald M."/>
            <person name="Haas B."/>
            <person name="Abouelleil A."/>
            <person name="Alvarado L."/>
            <person name="Arachchi H.M."/>
            <person name="Berlin A."/>
            <person name="Chapman S.B."/>
            <person name="Gearin G."/>
            <person name="Goldberg J."/>
            <person name="Griggs A."/>
            <person name="Gujja S."/>
            <person name="Hansen M."/>
            <person name="Heiman D."/>
            <person name="Howarth C."/>
            <person name="Larimer J."/>
            <person name="Lui A."/>
            <person name="MacDonald P.J.P."/>
            <person name="McCowen C."/>
            <person name="Montmayeur A."/>
            <person name="Murphy C."/>
            <person name="Neiman D."/>
            <person name="Pearson M."/>
            <person name="Priest M."/>
            <person name="Roberts A."/>
            <person name="Saif S."/>
            <person name="Shea T."/>
            <person name="Sisk P."/>
            <person name="Stolte C."/>
            <person name="Sykes S."/>
            <person name="Wortman J."/>
            <person name="Nusbaum C."/>
            <person name="Birren B."/>
        </authorList>
    </citation>
    <scope>NUCLEOTIDE SEQUENCE [LARGE SCALE GENOMIC DNA]</scope>
    <source>
        <strain evidence="1 2">YIT 12061</strain>
    </source>
</reference>
<evidence type="ECO:0000313" key="2">
    <source>
        <dbReference type="Proteomes" id="UP000004892"/>
    </source>
</evidence>
<dbReference type="EMBL" id="ADMC01000019">
    <property type="protein sequence ID" value="EHP48148.1"/>
    <property type="molecule type" value="Genomic_DNA"/>
</dbReference>
<proteinExistence type="predicted"/>
<dbReference type="Proteomes" id="UP000004892">
    <property type="component" value="Unassembled WGS sequence"/>
</dbReference>
<evidence type="ECO:0000313" key="1">
    <source>
        <dbReference type="EMBL" id="EHP48148.1"/>
    </source>
</evidence>
<dbReference type="STRING" id="742817.HMPREF9449_01346"/>
<comment type="caution">
    <text evidence="1">The sequence shown here is derived from an EMBL/GenBank/DDBJ whole genome shotgun (WGS) entry which is preliminary data.</text>
</comment>